<sequence>MTKLLTKVQKERLHWLYNLAETYDVNDKHIPIPDLSEESHKLLAATVLAPSKNAPTRWSIDWAQLGLSGADTKGIWIYLQKEIDNIHTTTKLHRKRSFKPFPHMFDPLEPEMLEYINKEETDAQNVYNIFLATQKIVHRTAIRQQDDAERNSAAVTQIKKLITKLNPDVSECGALIEHLTQSIKNKTKRYSMLVPAPDYIVSAATALYNKYHKAMPVPRVSVKENIHILAELATLGYLVGPVYKHFISDDAYEFRFEHVGNAAFWRDEIQNDKTLLSSVVGMRLMPFAFEANRCMNNKGCTPSLEYSKEAKIQAFDSPTGQSKYGITLEEYMDYCMSTWSEHKDIIVPMIQRPKPWYISQRAPRTKHEWNYSAIALDIKHETGTLINPDTLRLLRNHMFEKTPQEWLSEI</sequence>
<organism evidence="1 2">
    <name type="scientific">Vibrio phage Ceto</name>
    <dbReference type="NCBI Taxonomy" id="2570300"/>
    <lineage>
        <taxon>Viruses</taxon>
        <taxon>Duplodnaviria</taxon>
        <taxon>Heunggongvirae</taxon>
        <taxon>Uroviricota</taxon>
        <taxon>Caudoviricetes</taxon>
        <taxon>Demerecviridae</taxon>
        <taxon>Ermolyevavirinae</taxon>
        <taxon>Cetovirus</taxon>
        <taxon>Cetovirus ceto</taxon>
    </lineage>
</organism>
<keyword evidence="2" id="KW-1185">Reference proteome</keyword>
<gene>
    <name evidence="1" type="ORF">CETO_202</name>
</gene>
<evidence type="ECO:0000313" key="2">
    <source>
        <dbReference type="Proteomes" id="UP000240819"/>
    </source>
</evidence>
<evidence type="ECO:0000313" key="1">
    <source>
        <dbReference type="EMBL" id="AUG85184.1"/>
    </source>
</evidence>
<accession>A0A2H5BGS9</accession>
<proteinExistence type="predicted"/>
<dbReference type="EMBL" id="MG649966">
    <property type="protein sequence ID" value="AUG85184.1"/>
    <property type="molecule type" value="Genomic_DNA"/>
</dbReference>
<protein>
    <submittedName>
        <fullName evidence="1">Uncharacterized protein</fullName>
    </submittedName>
</protein>
<name>A0A2H5BGS9_9CAUD</name>
<reference evidence="1 2" key="1">
    <citation type="submission" date="2017-12" db="EMBL/GenBank/DDBJ databases">
        <authorList>
            <person name="Lestochi C.V."/>
            <person name="Miller K.C."/>
            <person name="Miller J.S."/>
            <person name="Stanton M.L."/>
            <person name="Broussard G.W."/>
        </authorList>
    </citation>
    <scope>NUCLEOTIDE SEQUENCE [LARGE SCALE GENOMIC DNA]</scope>
</reference>
<dbReference type="Proteomes" id="UP000240819">
    <property type="component" value="Segment"/>
</dbReference>